<dbReference type="Proteomes" id="UP000234878">
    <property type="component" value="Unassembled WGS sequence"/>
</dbReference>
<dbReference type="RefSeq" id="WP_090343513.1">
    <property type="nucleotide sequence ID" value="NZ_AP035765.1"/>
</dbReference>
<evidence type="ECO:0000313" key="3">
    <source>
        <dbReference type="Proteomes" id="UP000234839"/>
    </source>
</evidence>
<dbReference type="EMBL" id="PJCQ01000005">
    <property type="protein sequence ID" value="PLV19768.1"/>
    <property type="molecule type" value="Genomic_DNA"/>
</dbReference>
<comment type="caution">
    <text evidence="1">The sequence shown here is derived from an EMBL/GenBank/DDBJ whole genome shotgun (WGS) entry which is preliminary data.</text>
</comment>
<name>A0AAX0VZ34_9PSED</name>
<accession>A0AAX0VZ34</accession>
<evidence type="ECO:0000313" key="4">
    <source>
        <dbReference type="Proteomes" id="UP000234878"/>
    </source>
</evidence>
<gene>
    <name evidence="1" type="ORF">CXG49_06590</name>
    <name evidence="2" type="ORF">CXG53_10185</name>
</gene>
<dbReference type="InterPro" id="IPR024487">
    <property type="entry name" value="CBP_BcsR"/>
</dbReference>
<dbReference type="EMBL" id="PJCP01000006">
    <property type="protein sequence ID" value="PLV24522.1"/>
    <property type="molecule type" value="Genomic_DNA"/>
</dbReference>
<proteinExistence type="predicted"/>
<keyword evidence="3" id="KW-1185">Reference proteome</keyword>
<evidence type="ECO:0008006" key="5">
    <source>
        <dbReference type="Google" id="ProtNLM"/>
    </source>
</evidence>
<dbReference type="NCBIfam" id="NF040717">
    <property type="entry name" value="BcsR_only"/>
    <property type="match status" value="1"/>
</dbReference>
<organism evidence="1 4">
    <name type="scientific">Pseudomonas guariconensis</name>
    <dbReference type="NCBI Taxonomy" id="1288410"/>
    <lineage>
        <taxon>Bacteria</taxon>
        <taxon>Pseudomonadati</taxon>
        <taxon>Pseudomonadota</taxon>
        <taxon>Gammaproteobacteria</taxon>
        <taxon>Pseudomonadales</taxon>
        <taxon>Pseudomonadaceae</taxon>
        <taxon>Pseudomonas</taxon>
    </lineage>
</organism>
<reference evidence="3 4" key="1">
    <citation type="submission" date="2017-12" db="EMBL/GenBank/DDBJ databases">
        <title>Detection of the carbapenemase gene blaVIM-5 in members of the Pseudomonas putida group isolated from polluted Nigerian wetlands.</title>
        <authorList>
            <person name="Adelowo O."/>
            <person name="Vollmers J."/>
            <person name="Maeusezahl I."/>
            <person name="Kaster A.-K."/>
            <person name="Mueller J.A."/>
        </authorList>
    </citation>
    <scope>NUCLEOTIDE SEQUENCE [LARGE SCALE GENOMIC DNA]</scope>
    <source>
        <strain evidence="2 3">MR119</strain>
        <strain evidence="1 4">MR144</strain>
    </source>
</reference>
<protein>
    <recommendedName>
        <fullName evidence="5">Cellulose biosynthesis protein BcsR</fullName>
    </recommendedName>
</protein>
<dbReference type="Pfam" id="PF10945">
    <property type="entry name" value="CBP_BcsR"/>
    <property type="match status" value="1"/>
</dbReference>
<evidence type="ECO:0000313" key="1">
    <source>
        <dbReference type="EMBL" id="PLV19768.1"/>
    </source>
</evidence>
<dbReference type="Proteomes" id="UP000234839">
    <property type="component" value="Unassembled WGS sequence"/>
</dbReference>
<sequence length="72" mass="8118">MMTRKADPADRSDDIARLRQHLDMPELNYQDISLMVGVREALRRWPLLGESCAKSMSDLAHEIAPAPKATAR</sequence>
<dbReference type="GeneID" id="93541918"/>
<dbReference type="AlphaFoldDB" id="A0AAX0VZ34"/>
<evidence type="ECO:0000313" key="2">
    <source>
        <dbReference type="EMBL" id="PLV24522.1"/>
    </source>
</evidence>